<dbReference type="InterPro" id="IPR029021">
    <property type="entry name" value="Prot-tyrosine_phosphatase-like"/>
</dbReference>
<dbReference type="VEuPathDB" id="VectorBase:BGLAX_044275"/>
<dbReference type="KEGG" id="bgt:106058338"/>
<dbReference type="AlphaFoldDB" id="A0A2C9KLQ6"/>
<evidence type="ECO:0000256" key="1">
    <source>
        <dbReference type="SAM" id="MobiDB-lite"/>
    </source>
</evidence>
<feature type="region of interest" description="Disordered" evidence="1">
    <location>
        <begin position="613"/>
        <end position="632"/>
    </location>
</feature>
<dbReference type="SUPFAM" id="SSF52799">
    <property type="entry name" value="(Phosphotyrosine protein) phosphatases II"/>
    <property type="match status" value="1"/>
</dbReference>
<feature type="region of interest" description="Disordered" evidence="1">
    <location>
        <begin position="536"/>
        <end position="563"/>
    </location>
</feature>
<feature type="compositionally biased region" description="Polar residues" evidence="1">
    <location>
        <begin position="426"/>
        <end position="441"/>
    </location>
</feature>
<dbReference type="PANTHER" id="PTHR13524:SF2">
    <property type="entry name" value="MYOTUBULARIN-RELATED PROTEIN 14"/>
    <property type="match status" value="1"/>
</dbReference>
<dbReference type="InterPro" id="IPR039802">
    <property type="entry name" value="MTMR14"/>
</dbReference>
<dbReference type="PANTHER" id="PTHR13524">
    <property type="entry name" value="MYOTUBULARIN-RELATED"/>
    <property type="match status" value="1"/>
</dbReference>
<dbReference type="VEuPathDB" id="VectorBase:BGLB021120"/>
<gene>
    <name evidence="3" type="primary">106058338</name>
</gene>
<dbReference type="InterPro" id="IPR016130">
    <property type="entry name" value="Tyr_Pase_AS"/>
</dbReference>
<dbReference type="EnsemblMetazoa" id="BGLB021120-RA">
    <property type="protein sequence ID" value="BGLB021120-PA"/>
    <property type="gene ID" value="BGLB021120"/>
</dbReference>
<sequence>MSEHSSGEMDGDNVDTVVEEEDISKLLNHFMKTSHRVKTADIKGETIMERCILLFSKDYKFTIVPNLNGELCGHYPMKLIIVEFERDAQSSSENVESHYDVQSIMQRMKNARCARCRSRIVVPVIFYQGKHICRSATLSGAAEMIGRSTTDYFLSSQNSGPQDLSINFNELLSTTDMFDKIRGQDILLLKHFDVAYICDLMVEKKKIKFGMAVSSSEKVDKENRYSDFSILGMPYPGCEFFKNWKDNSYMGENILYDWGQALNDSSLELPSSPLVEDLNIDWSKYTEWSLVELTQNYLKLLLQYIKKGTHGLLVHCISGWDRTPLFISLLRLSLWADGAIHKSLSPVQILYLTLGYDWYLFGHFIVYQKSPEGLSVHAVKSILIVYKTDDRLNNEQEVLYFCFKVLKDIASEEFSVAPRPLPPQALASSPRDTATAPVSHNQQHRFRVDSDSSFHGVLLDDPYLVPSKGSITSLSSLGSNEALDHIHFTLGLTDEDVNGVSLTEDEWEWNRTSTLTNTSQRRSKSPIGATSSAALNLSSSPVHNLSSSPVNVGQRRLSTDSQQQLSIKSNYFVGSPLLRASSPMSVPQRQETMSSSNSIGSWQIISSSDNLKNMLQGSKNSTSISSTDRSSHVSSCNEAVDINVSTMRWKRLDAVSQLFNTAYSSTVHSQMVKHSSGNGLSSFLDRLAEQVGLKGPKPNSSDRSTRTGV</sequence>
<evidence type="ECO:0000259" key="2">
    <source>
        <dbReference type="PROSITE" id="PS50056"/>
    </source>
</evidence>
<reference evidence="3" key="1">
    <citation type="submission" date="2020-05" db="UniProtKB">
        <authorList>
            <consortium name="EnsemblMetazoa"/>
        </authorList>
    </citation>
    <scope>IDENTIFICATION</scope>
    <source>
        <strain evidence="3">BB02</strain>
    </source>
</reference>
<accession>A0A2C9KLQ6</accession>
<feature type="compositionally biased region" description="Low complexity" evidence="1">
    <location>
        <begin position="536"/>
        <end position="552"/>
    </location>
</feature>
<organism evidence="3 4">
    <name type="scientific">Biomphalaria glabrata</name>
    <name type="common">Bloodfluke planorb</name>
    <name type="synonym">Freshwater snail</name>
    <dbReference type="NCBI Taxonomy" id="6526"/>
    <lineage>
        <taxon>Eukaryota</taxon>
        <taxon>Metazoa</taxon>
        <taxon>Spiralia</taxon>
        <taxon>Lophotrochozoa</taxon>
        <taxon>Mollusca</taxon>
        <taxon>Gastropoda</taxon>
        <taxon>Heterobranchia</taxon>
        <taxon>Euthyneura</taxon>
        <taxon>Panpulmonata</taxon>
        <taxon>Hygrophila</taxon>
        <taxon>Lymnaeoidea</taxon>
        <taxon>Planorbidae</taxon>
        <taxon>Biomphalaria</taxon>
    </lineage>
</organism>
<dbReference type="Proteomes" id="UP000076420">
    <property type="component" value="Unassembled WGS sequence"/>
</dbReference>
<feature type="domain" description="Tyrosine specific protein phosphatases" evidence="2">
    <location>
        <begin position="295"/>
        <end position="329"/>
    </location>
</feature>
<feature type="compositionally biased region" description="Low complexity" evidence="1">
    <location>
        <begin position="618"/>
        <end position="632"/>
    </location>
</feature>
<dbReference type="GO" id="GO:0004438">
    <property type="term" value="F:phosphatidylinositol-3-phosphate phosphatase activity"/>
    <property type="evidence" value="ECO:0007669"/>
    <property type="project" value="InterPro"/>
</dbReference>
<evidence type="ECO:0000313" key="4">
    <source>
        <dbReference type="Proteomes" id="UP000076420"/>
    </source>
</evidence>
<dbReference type="InterPro" id="IPR000387">
    <property type="entry name" value="Tyr_Pase_dom"/>
</dbReference>
<dbReference type="PROSITE" id="PS00383">
    <property type="entry name" value="TYR_PHOSPHATASE_1"/>
    <property type="match status" value="1"/>
</dbReference>
<dbReference type="PROSITE" id="PS50056">
    <property type="entry name" value="TYR_PHOSPHATASE_2"/>
    <property type="match status" value="1"/>
</dbReference>
<feature type="region of interest" description="Disordered" evidence="1">
    <location>
        <begin position="421"/>
        <end position="442"/>
    </location>
</feature>
<proteinExistence type="predicted"/>
<evidence type="ECO:0000313" key="3">
    <source>
        <dbReference type="EnsemblMetazoa" id="BGLB021120-PA"/>
    </source>
</evidence>
<protein>
    <recommendedName>
        <fullName evidence="2">Tyrosine specific protein phosphatases domain-containing protein</fullName>
    </recommendedName>
</protein>
<name>A0A2C9KLQ6_BIOGL</name>
<dbReference type="STRING" id="6526.A0A2C9KLQ6"/>
<dbReference type="OrthoDB" id="2408718at2759"/>